<dbReference type="SUPFAM" id="SSF53383">
    <property type="entry name" value="PLP-dependent transferases"/>
    <property type="match status" value="1"/>
</dbReference>
<keyword evidence="8" id="KW-0368">Histidine biosynthesis</keyword>
<reference evidence="14" key="1">
    <citation type="journal article" date="2019" name="Int. J. Syst. Evol. Microbiol.">
        <title>The Global Catalogue of Microorganisms (GCM) 10K type strain sequencing project: providing services to taxonomists for standard genome sequencing and annotation.</title>
        <authorList>
            <consortium name="The Broad Institute Genomics Platform"/>
            <consortium name="The Broad Institute Genome Sequencing Center for Infectious Disease"/>
            <person name="Wu L."/>
            <person name="Ma J."/>
        </authorList>
    </citation>
    <scope>NUCLEOTIDE SEQUENCE [LARGE SCALE GENOMIC DNA]</scope>
    <source>
        <strain evidence="14">CGMCC 4.7198</strain>
    </source>
</reference>
<dbReference type="EC" id="2.6.1.9" evidence="3"/>
<dbReference type="SUPFAM" id="SSF53335">
    <property type="entry name" value="S-adenosyl-L-methionine-dependent methyltransferases"/>
    <property type="match status" value="1"/>
</dbReference>
<evidence type="ECO:0000259" key="11">
    <source>
        <dbReference type="Pfam" id="PF00155"/>
    </source>
</evidence>
<dbReference type="Proteomes" id="UP001596957">
    <property type="component" value="Unassembled WGS sequence"/>
</dbReference>
<dbReference type="Pfam" id="PF00155">
    <property type="entry name" value="Aminotran_1_2"/>
    <property type="match status" value="1"/>
</dbReference>
<accession>A0ABW2VE89</accession>
<dbReference type="Pfam" id="PF13649">
    <property type="entry name" value="Methyltransf_25"/>
    <property type="match status" value="1"/>
</dbReference>
<dbReference type="PANTHER" id="PTHR43643:SF6">
    <property type="entry name" value="HISTIDINOL-PHOSPHATE AMINOTRANSFERASE"/>
    <property type="match status" value="1"/>
</dbReference>
<dbReference type="InterPro" id="IPR015424">
    <property type="entry name" value="PyrdxlP-dep_Trfase"/>
</dbReference>
<evidence type="ECO:0000256" key="9">
    <source>
        <dbReference type="ARBA" id="ARBA00047481"/>
    </source>
</evidence>
<evidence type="ECO:0000256" key="3">
    <source>
        <dbReference type="ARBA" id="ARBA00012748"/>
    </source>
</evidence>
<keyword evidence="14" id="KW-1185">Reference proteome</keyword>
<organism evidence="13 14">
    <name type="scientific">Streptomyces lutosisoli</name>
    <dbReference type="NCBI Taxonomy" id="2665721"/>
    <lineage>
        <taxon>Bacteria</taxon>
        <taxon>Bacillati</taxon>
        <taxon>Actinomycetota</taxon>
        <taxon>Actinomycetes</taxon>
        <taxon>Kitasatosporales</taxon>
        <taxon>Streptomycetaceae</taxon>
        <taxon>Streptomyces</taxon>
    </lineage>
</organism>
<evidence type="ECO:0000256" key="10">
    <source>
        <dbReference type="SAM" id="MobiDB-lite"/>
    </source>
</evidence>
<dbReference type="CDD" id="cd00609">
    <property type="entry name" value="AAT_like"/>
    <property type="match status" value="1"/>
</dbReference>
<evidence type="ECO:0000313" key="13">
    <source>
        <dbReference type="EMBL" id="MFD0282820.1"/>
    </source>
</evidence>
<dbReference type="EMBL" id="JBHTEC010000001">
    <property type="protein sequence ID" value="MFD0282820.1"/>
    <property type="molecule type" value="Genomic_DNA"/>
</dbReference>
<protein>
    <recommendedName>
        <fullName evidence="3">histidinol-phosphate transaminase</fullName>
        <ecNumber evidence="3">2.6.1.9</ecNumber>
    </recommendedName>
</protein>
<comment type="pathway">
    <text evidence="1">Amino-acid biosynthesis; L-histidine biosynthesis; L-histidine from 5-phospho-alpha-D-ribose 1-diphosphate: step 7/9.</text>
</comment>
<feature type="domain" description="Aminotransferase class I/classII large" evidence="11">
    <location>
        <begin position="353"/>
        <end position="580"/>
    </location>
</feature>
<evidence type="ECO:0000256" key="1">
    <source>
        <dbReference type="ARBA" id="ARBA00005011"/>
    </source>
</evidence>
<dbReference type="PANTHER" id="PTHR43643">
    <property type="entry name" value="HISTIDINOL-PHOSPHATE AMINOTRANSFERASE 2"/>
    <property type="match status" value="1"/>
</dbReference>
<feature type="region of interest" description="Disordered" evidence="10">
    <location>
        <begin position="1"/>
        <end position="21"/>
    </location>
</feature>
<proteinExistence type="inferred from homology"/>
<keyword evidence="7" id="KW-0663">Pyridoxal phosphate</keyword>
<dbReference type="CDD" id="cd02440">
    <property type="entry name" value="AdoMet_MTases"/>
    <property type="match status" value="1"/>
</dbReference>
<gene>
    <name evidence="13" type="ORF">ACFQZP_14215</name>
</gene>
<dbReference type="RefSeq" id="WP_381249448.1">
    <property type="nucleotide sequence ID" value="NZ_JBHTBI010000004.1"/>
</dbReference>
<name>A0ABW2VE89_9ACTN</name>
<keyword evidence="6" id="KW-0808">Transferase</keyword>
<evidence type="ECO:0000256" key="2">
    <source>
        <dbReference type="ARBA" id="ARBA00007970"/>
    </source>
</evidence>
<evidence type="ECO:0000256" key="7">
    <source>
        <dbReference type="ARBA" id="ARBA00022898"/>
    </source>
</evidence>
<evidence type="ECO:0000256" key="4">
    <source>
        <dbReference type="ARBA" id="ARBA00022576"/>
    </source>
</evidence>
<comment type="catalytic activity">
    <reaction evidence="9">
        <text>L-histidinol phosphate + 2-oxoglutarate = 3-(imidazol-4-yl)-2-oxopropyl phosphate + L-glutamate</text>
        <dbReference type="Rhea" id="RHEA:23744"/>
        <dbReference type="ChEBI" id="CHEBI:16810"/>
        <dbReference type="ChEBI" id="CHEBI:29985"/>
        <dbReference type="ChEBI" id="CHEBI:57766"/>
        <dbReference type="ChEBI" id="CHEBI:57980"/>
        <dbReference type="EC" id="2.6.1.9"/>
    </reaction>
</comment>
<dbReference type="InterPro" id="IPR004839">
    <property type="entry name" value="Aminotransferase_I/II_large"/>
</dbReference>
<dbReference type="InterPro" id="IPR041698">
    <property type="entry name" value="Methyltransf_25"/>
</dbReference>
<evidence type="ECO:0000256" key="5">
    <source>
        <dbReference type="ARBA" id="ARBA00022605"/>
    </source>
</evidence>
<dbReference type="Gene3D" id="3.40.50.150">
    <property type="entry name" value="Vaccinia Virus protein VP39"/>
    <property type="match status" value="1"/>
</dbReference>
<keyword evidence="4 13" id="KW-0032">Aminotransferase</keyword>
<comment type="similarity">
    <text evidence="2">Belongs to the class-II pyridoxal-phosphate-dependent aminotransferase family. Histidinol-phosphate aminotransferase subfamily.</text>
</comment>
<evidence type="ECO:0000256" key="6">
    <source>
        <dbReference type="ARBA" id="ARBA00022679"/>
    </source>
</evidence>
<dbReference type="GO" id="GO:0008483">
    <property type="term" value="F:transaminase activity"/>
    <property type="evidence" value="ECO:0007669"/>
    <property type="project" value="UniProtKB-KW"/>
</dbReference>
<feature type="compositionally biased region" description="Acidic residues" evidence="10">
    <location>
        <begin position="1"/>
        <end position="12"/>
    </location>
</feature>
<dbReference type="InterPro" id="IPR050106">
    <property type="entry name" value="HistidinolP_aminotransfase"/>
</dbReference>
<dbReference type="Gene3D" id="3.90.1150.10">
    <property type="entry name" value="Aspartate Aminotransferase, domain 1"/>
    <property type="match status" value="1"/>
</dbReference>
<evidence type="ECO:0000259" key="12">
    <source>
        <dbReference type="Pfam" id="PF13649"/>
    </source>
</evidence>
<keyword evidence="5" id="KW-0028">Amino-acid biosynthesis</keyword>
<feature type="domain" description="Methyltransferase" evidence="12">
    <location>
        <begin position="64"/>
        <end position="159"/>
    </location>
</feature>
<dbReference type="InterPro" id="IPR029063">
    <property type="entry name" value="SAM-dependent_MTases_sf"/>
</dbReference>
<comment type="caution">
    <text evidence="13">The sequence shown here is derived from an EMBL/GenBank/DDBJ whole genome shotgun (WGS) entry which is preliminary data.</text>
</comment>
<dbReference type="Gene3D" id="3.40.640.10">
    <property type="entry name" value="Type I PLP-dependent aspartate aminotransferase-like (Major domain)"/>
    <property type="match status" value="1"/>
</dbReference>
<sequence>MTDDDDDDDDDDVRGGGAGRPWYQDFFGEEFWAVAAHEYTAERTASEADYLAAVLDTSAPGRRVLDLGCGTGRHAVALAGRGFRVTGADTGPWALRQAAATAAAAGVEVEWLHLDLLRELPWPVAEVDAIVCVQSFGWGSEAQQLRLLREARRALVPGGLLILDHSNVLTIAGHYVPEATFETEGLRAVFRRNYQVATGRSAGSIEVRRGGAEPVVIHDDVRLYQPAEVRDLLIRAGFQVERADADFTAGREAALTTRYVQFVARNPEGGDTTAITAWERPAAGGLAGSTAPGPGDPVGPGDVVDLRWSPDEIDFVRSSVDRAFQGVTADAARAYHVTDPYAAAQAAPVLSAHFGLDLPPDTVTAGTGATGLLHACAALAQPGPVLHLRGGHPDLPRWAARLGTEAVATRIEDLAADLDRHAPSVLVLDRPTITGDLYGRAALDEIARAARAHGTTVVLDEAYAVYAGPDASCVPAVAAHDNLIVVRSMSKGYCCGGLRVGFAVAAPALTRRLREAAPPLGANGYGLAVSLNLLAQGDVFAALRARIAEVKPEMAALLRGAGLAVTEGAACLPWVTTPADDTGGALVEKLGLRVKEVEGQGFWGTGAGPGVNGDGLSGAGAAGRGPSGPESGGRLFKIAVPLSDVRLTAFRAAFAQGG</sequence>
<evidence type="ECO:0000256" key="8">
    <source>
        <dbReference type="ARBA" id="ARBA00023102"/>
    </source>
</evidence>
<dbReference type="InterPro" id="IPR015421">
    <property type="entry name" value="PyrdxlP-dep_Trfase_major"/>
</dbReference>
<dbReference type="InterPro" id="IPR015422">
    <property type="entry name" value="PyrdxlP-dep_Trfase_small"/>
</dbReference>
<evidence type="ECO:0000313" key="14">
    <source>
        <dbReference type="Proteomes" id="UP001596957"/>
    </source>
</evidence>